<dbReference type="Gene3D" id="3.90.226.10">
    <property type="entry name" value="2-enoyl-CoA Hydratase, Chain A, domain 1"/>
    <property type="match status" value="1"/>
</dbReference>
<dbReference type="InterPro" id="IPR034733">
    <property type="entry name" value="AcCoA_carboxyl_beta"/>
</dbReference>
<comment type="caution">
    <text evidence="3">The sequence shown here is derived from an EMBL/GenBank/DDBJ whole genome shotgun (WGS) entry which is preliminary data.</text>
</comment>
<organism evidence="3">
    <name type="scientific">marine sediment metagenome</name>
    <dbReference type="NCBI Taxonomy" id="412755"/>
    <lineage>
        <taxon>unclassified sequences</taxon>
        <taxon>metagenomes</taxon>
        <taxon>ecological metagenomes</taxon>
    </lineage>
</organism>
<evidence type="ECO:0000313" key="3">
    <source>
        <dbReference type="EMBL" id="GAH22981.1"/>
    </source>
</evidence>
<feature type="domain" description="Pterin-binding" evidence="1">
    <location>
        <begin position="1"/>
        <end position="212"/>
    </location>
</feature>
<dbReference type="PANTHER" id="PTHR43842:SF2">
    <property type="entry name" value="PROPIONYL-COA CARBOXYLASE BETA CHAIN, MITOCHONDRIAL"/>
    <property type="match status" value="1"/>
</dbReference>
<feature type="non-terminal residue" evidence="3">
    <location>
        <position position="236"/>
    </location>
</feature>
<dbReference type="AlphaFoldDB" id="X1DPW2"/>
<dbReference type="GO" id="GO:0042558">
    <property type="term" value="P:pteridine-containing compound metabolic process"/>
    <property type="evidence" value="ECO:0007669"/>
    <property type="project" value="InterPro"/>
</dbReference>
<gene>
    <name evidence="3" type="ORF">S03H2_09313</name>
</gene>
<dbReference type="EMBL" id="BARU01004702">
    <property type="protein sequence ID" value="GAH22981.1"/>
    <property type="molecule type" value="Genomic_DNA"/>
</dbReference>
<dbReference type="InterPro" id="IPR029045">
    <property type="entry name" value="ClpP/crotonase-like_dom_sf"/>
</dbReference>
<dbReference type="SUPFAM" id="SSF51717">
    <property type="entry name" value="Dihydropteroate synthetase-like"/>
    <property type="match status" value="1"/>
</dbReference>
<evidence type="ECO:0000259" key="2">
    <source>
        <dbReference type="PROSITE" id="PS50980"/>
    </source>
</evidence>
<feature type="non-terminal residue" evidence="3">
    <location>
        <position position="1"/>
    </location>
</feature>
<name>X1DPW2_9ZZZZ</name>
<dbReference type="InterPro" id="IPR011005">
    <property type="entry name" value="Dihydropteroate_synth-like_sf"/>
</dbReference>
<evidence type="ECO:0000259" key="1">
    <source>
        <dbReference type="PROSITE" id="PS50972"/>
    </source>
</evidence>
<dbReference type="PANTHER" id="PTHR43842">
    <property type="entry name" value="PROPIONYL-COA CARBOXYLASE BETA CHAIN"/>
    <property type="match status" value="1"/>
</dbReference>
<protein>
    <recommendedName>
        <fullName evidence="4">Pterin-binding domain-containing protein</fullName>
    </recommendedName>
</protein>
<dbReference type="InterPro" id="IPR051047">
    <property type="entry name" value="AccD/PCCB"/>
</dbReference>
<dbReference type="Gene3D" id="3.20.20.20">
    <property type="entry name" value="Dihydropteroate synthase-like"/>
    <property type="match status" value="1"/>
</dbReference>
<reference evidence="3" key="1">
    <citation type="journal article" date="2014" name="Front. Microbiol.">
        <title>High frequency of phylogenetically diverse reductive dehalogenase-homologous genes in deep subseafloor sedimentary metagenomes.</title>
        <authorList>
            <person name="Kawai M."/>
            <person name="Futagami T."/>
            <person name="Toyoda A."/>
            <person name="Takaki Y."/>
            <person name="Nishi S."/>
            <person name="Hori S."/>
            <person name="Arai W."/>
            <person name="Tsubouchi T."/>
            <person name="Morono Y."/>
            <person name="Uchiyama I."/>
            <person name="Ito T."/>
            <person name="Fujiyama A."/>
            <person name="Inagaki F."/>
            <person name="Takami H."/>
        </authorList>
    </citation>
    <scope>NUCLEOTIDE SEQUENCE</scope>
    <source>
        <strain evidence="3">Expedition CK06-06</strain>
    </source>
</reference>
<dbReference type="PROSITE" id="PS50972">
    <property type="entry name" value="PTERIN_BINDING"/>
    <property type="match status" value="1"/>
</dbReference>
<evidence type="ECO:0008006" key="4">
    <source>
        <dbReference type="Google" id="ProtNLM"/>
    </source>
</evidence>
<dbReference type="InterPro" id="IPR000489">
    <property type="entry name" value="Pterin-binding_dom"/>
</dbReference>
<dbReference type="Pfam" id="PF01039">
    <property type="entry name" value="Carboxyl_trans"/>
    <property type="match status" value="1"/>
</dbReference>
<dbReference type="SUPFAM" id="SSF52096">
    <property type="entry name" value="ClpP/crotonase"/>
    <property type="match status" value="1"/>
</dbReference>
<dbReference type="PROSITE" id="PS50980">
    <property type="entry name" value="COA_CT_NTER"/>
    <property type="match status" value="1"/>
</dbReference>
<proteinExistence type="predicted"/>
<sequence length="236" mass="25277">PKSIDDVDDELRLIIPVIERLASELTVPISIDSYKSAIASRAVKAGATMINDIWGLKRDPKIARVAAEAGVPIILMSNQRDAPCHDIMAKVTYDLERSISLAIKSGIAEPNIIIDPGTFNELGLFVQHHCTNFGMEKISIPADGVVTGYGKINGRTVCAFSQDFTARGGTLGEMHAKKICRVMDTAMTMKVPMVGLIDSGGARIQEGVNALNGYGNIFFRNSCASGVIPQISAIMG</sequence>
<dbReference type="InterPro" id="IPR011762">
    <property type="entry name" value="COA_CT_N"/>
</dbReference>
<accession>X1DPW2</accession>
<feature type="domain" description="CoA carboxyltransferase N-terminal" evidence="2">
    <location>
        <begin position="71"/>
        <end position="236"/>
    </location>
</feature>
<dbReference type="GO" id="GO:0004658">
    <property type="term" value="F:propionyl-CoA carboxylase activity"/>
    <property type="evidence" value="ECO:0007669"/>
    <property type="project" value="TreeGrafter"/>
</dbReference>